<dbReference type="CDD" id="cd02440">
    <property type="entry name" value="AdoMet_MTases"/>
    <property type="match status" value="1"/>
</dbReference>
<proteinExistence type="predicted"/>
<name>A0A9W4UEE1_9PLEO</name>
<gene>
    <name evidence="2" type="ORF">PDIGIT_LOCUS7510</name>
</gene>
<feature type="domain" description="Methyltransferase type 11" evidence="1">
    <location>
        <begin position="52"/>
        <end position="161"/>
    </location>
</feature>
<reference evidence="2" key="1">
    <citation type="submission" date="2023-01" db="EMBL/GenBank/DDBJ databases">
        <authorList>
            <person name="Van Ghelder C."/>
            <person name="Rancurel C."/>
        </authorList>
    </citation>
    <scope>NUCLEOTIDE SEQUENCE</scope>
    <source>
        <strain evidence="2">CNCM I-4278</strain>
    </source>
</reference>
<protein>
    <recommendedName>
        <fullName evidence="1">Methyltransferase type 11 domain-containing protein</fullName>
    </recommendedName>
</protein>
<accession>A0A9W4UEE1</accession>
<dbReference type="Pfam" id="PF08241">
    <property type="entry name" value="Methyltransf_11"/>
    <property type="match status" value="1"/>
</dbReference>
<dbReference type="Proteomes" id="UP001152607">
    <property type="component" value="Unassembled WGS sequence"/>
</dbReference>
<dbReference type="Gene3D" id="3.40.50.150">
    <property type="entry name" value="Vaccinia Virus protein VP39"/>
    <property type="match status" value="1"/>
</dbReference>
<dbReference type="PANTHER" id="PTHR42912">
    <property type="entry name" value="METHYLTRANSFERASE"/>
    <property type="match status" value="1"/>
</dbReference>
<sequence length="285" mass="31069">MASDLVSSADSWSQSAHSLLQTAFQGPTIILNEVLLDKINEISPFGAANAILDNGCGVGQVLGRLIEKYGQNIPSGARLVAADLSEGMIEVVQQRKEKEVAKGNNLWQRVEVKMWDAESLYGVPDGSFSHVSAGLLFLMLANPQCALQESRRVLRDHGILALSSFRQVEWMDFIENHLGLVKPGTTLGSIPLSWASTNSTIQELEDAGFKNVSAEEVQVWYEFDDAELMTRFNMTNIPSVKAATAGMTDDEVEKAVQLMILELGRRFPDGKGRLGGIALVAFGTK</sequence>
<dbReference type="EMBL" id="CAOQHR010000005">
    <property type="protein sequence ID" value="CAI6334450.1"/>
    <property type="molecule type" value="Genomic_DNA"/>
</dbReference>
<evidence type="ECO:0000259" key="1">
    <source>
        <dbReference type="Pfam" id="PF08241"/>
    </source>
</evidence>
<evidence type="ECO:0000313" key="3">
    <source>
        <dbReference type="Proteomes" id="UP001152607"/>
    </source>
</evidence>
<organism evidence="2 3">
    <name type="scientific">Periconia digitata</name>
    <dbReference type="NCBI Taxonomy" id="1303443"/>
    <lineage>
        <taxon>Eukaryota</taxon>
        <taxon>Fungi</taxon>
        <taxon>Dikarya</taxon>
        <taxon>Ascomycota</taxon>
        <taxon>Pezizomycotina</taxon>
        <taxon>Dothideomycetes</taxon>
        <taxon>Pleosporomycetidae</taxon>
        <taxon>Pleosporales</taxon>
        <taxon>Massarineae</taxon>
        <taxon>Periconiaceae</taxon>
        <taxon>Periconia</taxon>
    </lineage>
</organism>
<dbReference type="InterPro" id="IPR050508">
    <property type="entry name" value="Methyltransf_Superfamily"/>
</dbReference>
<dbReference type="GO" id="GO:0008757">
    <property type="term" value="F:S-adenosylmethionine-dependent methyltransferase activity"/>
    <property type="evidence" value="ECO:0007669"/>
    <property type="project" value="InterPro"/>
</dbReference>
<comment type="caution">
    <text evidence="2">The sequence shown here is derived from an EMBL/GenBank/DDBJ whole genome shotgun (WGS) entry which is preliminary data.</text>
</comment>
<dbReference type="AlphaFoldDB" id="A0A9W4UEE1"/>
<dbReference type="SUPFAM" id="SSF53335">
    <property type="entry name" value="S-adenosyl-L-methionine-dependent methyltransferases"/>
    <property type="match status" value="1"/>
</dbReference>
<dbReference type="OrthoDB" id="2013972at2759"/>
<keyword evidence="3" id="KW-1185">Reference proteome</keyword>
<dbReference type="InterPro" id="IPR029063">
    <property type="entry name" value="SAM-dependent_MTases_sf"/>
</dbReference>
<evidence type="ECO:0000313" key="2">
    <source>
        <dbReference type="EMBL" id="CAI6334450.1"/>
    </source>
</evidence>
<dbReference type="InterPro" id="IPR013216">
    <property type="entry name" value="Methyltransf_11"/>
</dbReference>